<feature type="compositionally biased region" description="Basic residues" evidence="1">
    <location>
        <begin position="104"/>
        <end position="126"/>
    </location>
</feature>
<feature type="domain" description="Sm" evidence="2">
    <location>
        <begin position="24"/>
        <end position="84"/>
    </location>
</feature>
<protein>
    <submittedName>
        <fullName evidence="3">U7 snRNA-associated Sm-like protein LSm10</fullName>
    </submittedName>
</protein>
<dbReference type="GO" id="GO:0071208">
    <property type="term" value="F:histone pre-mRNA DCP binding"/>
    <property type="evidence" value="ECO:0007669"/>
    <property type="project" value="TreeGrafter"/>
</dbReference>
<dbReference type="EMBL" id="GDHF01015154">
    <property type="protein sequence ID" value="JAI37160.1"/>
    <property type="molecule type" value="Transcribed_RNA"/>
</dbReference>
<dbReference type="AlphaFoldDB" id="A0A0K8VF47"/>
<dbReference type="Pfam" id="PF01423">
    <property type="entry name" value="LSM"/>
    <property type="match status" value="1"/>
</dbReference>
<dbReference type="GO" id="GO:0016604">
    <property type="term" value="C:nuclear body"/>
    <property type="evidence" value="ECO:0007669"/>
    <property type="project" value="TreeGrafter"/>
</dbReference>
<dbReference type="Gene3D" id="2.30.30.100">
    <property type="match status" value="1"/>
</dbReference>
<dbReference type="OrthoDB" id="10256176at2759"/>
<evidence type="ECO:0000256" key="1">
    <source>
        <dbReference type="SAM" id="MobiDB-lite"/>
    </source>
</evidence>
<dbReference type="GeneID" id="108977071"/>
<name>A0A0K8VF47_BACLA</name>
<dbReference type="PANTHER" id="PTHR21196:SF1">
    <property type="entry name" value="U7 SNRNA-ASSOCIATED SM-LIKE PROTEIN LSM10"/>
    <property type="match status" value="1"/>
</dbReference>
<evidence type="ECO:0000259" key="2">
    <source>
        <dbReference type="Pfam" id="PF01423"/>
    </source>
</evidence>
<dbReference type="CTD" id="84967"/>
<feature type="region of interest" description="Disordered" evidence="1">
    <location>
        <begin position="102"/>
        <end position="140"/>
    </location>
</feature>
<dbReference type="GO" id="GO:0006398">
    <property type="term" value="P:mRNA 3'-end processing by stem-loop binding and cleavage"/>
    <property type="evidence" value="ECO:0007669"/>
    <property type="project" value="TreeGrafter"/>
</dbReference>
<dbReference type="SUPFAM" id="SSF50182">
    <property type="entry name" value="Sm-like ribonucleoproteins"/>
    <property type="match status" value="1"/>
</dbReference>
<dbReference type="PANTHER" id="PTHR21196">
    <property type="entry name" value="U7 SNRNA-ASSOCIATED SM-LIKE PROTEIN LSM10"/>
    <property type="match status" value="1"/>
</dbReference>
<organism evidence="3">
    <name type="scientific">Bactrocera latifrons</name>
    <name type="common">Malaysian fruit fly</name>
    <name type="synonym">Chaetodacus latifrons</name>
    <dbReference type="NCBI Taxonomy" id="174628"/>
    <lineage>
        <taxon>Eukaryota</taxon>
        <taxon>Metazoa</taxon>
        <taxon>Ecdysozoa</taxon>
        <taxon>Arthropoda</taxon>
        <taxon>Hexapoda</taxon>
        <taxon>Insecta</taxon>
        <taxon>Pterygota</taxon>
        <taxon>Neoptera</taxon>
        <taxon>Endopterygota</taxon>
        <taxon>Diptera</taxon>
        <taxon>Brachycera</taxon>
        <taxon>Muscomorpha</taxon>
        <taxon>Tephritoidea</taxon>
        <taxon>Tephritidae</taxon>
        <taxon>Bactrocera</taxon>
        <taxon>Bactrocera</taxon>
    </lineage>
</organism>
<reference evidence="3" key="1">
    <citation type="submission" date="2015-06" db="EMBL/GenBank/DDBJ databases">
        <authorList>
            <person name="Hoefler B.C."/>
            <person name="Straight P.D."/>
        </authorList>
    </citation>
    <scope>NUCLEOTIDE SEQUENCE</scope>
</reference>
<dbReference type="InterPro" id="IPR010920">
    <property type="entry name" value="LSM_dom_sf"/>
</dbReference>
<dbReference type="InterPro" id="IPR052840">
    <property type="entry name" value="U7_snRNA_Sm-like"/>
</dbReference>
<gene>
    <name evidence="3" type="primary">Lsm10</name>
    <name evidence="3" type="ORF">c0_g1_i1</name>
</gene>
<dbReference type="InterPro" id="IPR001163">
    <property type="entry name" value="Sm_dom_euk/arc"/>
</dbReference>
<accession>A0A0K8VF47</accession>
<evidence type="ECO:0000313" key="3">
    <source>
        <dbReference type="EMBL" id="JAI37160.1"/>
    </source>
</evidence>
<dbReference type="GO" id="GO:0071254">
    <property type="term" value="C:cytoplasmic U snRNP body"/>
    <property type="evidence" value="ECO:0007669"/>
    <property type="project" value="TreeGrafter"/>
</dbReference>
<sequence>MQKASGKEIYLITNTLNCLPFLLDGHSVLIDLRNESSVAGRIDATGSDGFMNIHLIDAVFIDRYGLQYPFEQFMVRPRMIRQIHLPAHLDAESAIRDWLDHGRKPVRKAPQQRKGKMTFKEKRAKQKHIEVLNEISKNQK</sequence>
<dbReference type="CDD" id="cd01733">
    <property type="entry name" value="LSm10"/>
    <property type="match status" value="1"/>
</dbReference>
<dbReference type="GO" id="GO:0071209">
    <property type="term" value="F:U7 snRNA binding"/>
    <property type="evidence" value="ECO:0007669"/>
    <property type="project" value="TreeGrafter"/>
</dbReference>
<proteinExistence type="predicted"/>